<gene>
    <name evidence="1" type="ORF">Q2T52_02280</name>
</gene>
<comment type="caution">
    <text evidence="1">The sequence shown here is derived from an EMBL/GenBank/DDBJ whole genome shotgun (WGS) entry which is preliminary data.</text>
</comment>
<sequence>MTSLCGKHVVRAAMVVAPNSNHDENRSNIFAIDREKDLACMSDDLEQIFSPIAFRQMQQFRDSGRRFAYYTDADTALKIISGEKLWLRKSQCMNDSAELHWGLSHLSRHQERITAALNQAFSHIGEDLGTAIWHLFMANEWKFRWNSFVACVSEHGPEDDRFGRLSMWRAYGRNSGVALVFHADKLMRLFQMRGQWASPVFYADEDSFSDAVGEWERSVRDGTMAIRAHLTTADDAIQSGLRWLAAATICTKHRAFEEEREWRAIIAPDAHPADCERFVHTFGNTPQVVYSMPLNCGGAEPVRLVDLLERIIIGPCQFPAEVFDALVHTLRPKYNETTQFSEWVKIHDSQIPLRANPA</sequence>
<dbReference type="EMBL" id="JAUKWQ010000001">
    <property type="protein sequence ID" value="MDO1580912.1"/>
    <property type="molecule type" value="Genomic_DNA"/>
</dbReference>
<name>A0ABT8ST57_9HYPH</name>
<proteinExistence type="predicted"/>
<dbReference type="RefSeq" id="WP_302075053.1">
    <property type="nucleotide sequence ID" value="NZ_JAUKWQ010000001.1"/>
</dbReference>
<evidence type="ECO:0000313" key="1">
    <source>
        <dbReference type="EMBL" id="MDO1580912.1"/>
    </source>
</evidence>
<accession>A0ABT8ST57</accession>
<reference evidence="1" key="1">
    <citation type="journal article" date="2015" name="Int. J. Syst. Evol. Microbiol.">
        <title>Rhizobium oryzicola sp. nov., potential plant-growth-promoting endophytic bacteria isolated from rice roots.</title>
        <authorList>
            <person name="Zhang X.X."/>
            <person name="Gao J.S."/>
            <person name="Cao Y.H."/>
            <person name="Sheirdil R.A."/>
            <person name="Wang X.C."/>
            <person name="Zhang L."/>
        </authorList>
    </citation>
    <scope>NUCLEOTIDE SEQUENCE</scope>
    <source>
        <strain evidence="1">05753</strain>
    </source>
</reference>
<keyword evidence="2" id="KW-1185">Reference proteome</keyword>
<protein>
    <submittedName>
        <fullName evidence="1">DUF2971 domain-containing protein</fullName>
    </submittedName>
</protein>
<dbReference type="Proteomes" id="UP001169006">
    <property type="component" value="Unassembled WGS sequence"/>
</dbReference>
<reference evidence="1" key="2">
    <citation type="submission" date="2023-07" db="EMBL/GenBank/DDBJ databases">
        <authorList>
            <person name="Sun H."/>
        </authorList>
    </citation>
    <scope>NUCLEOTIDE SEQUENCE</scope>
    <source>
        <strain evidence="1">05753</strain>
    </source>
</reference>
<organism evidence="1 2">
    <name type="scientific">Rhizobium oryzicola</name>
    <dbReference type="NCBI Taxonomy" id="1232668"/>
    <lineage>
        <taxon>Bacteria</taxon>
        <taxon>Pseudomonadati</taxon>
        <taxon>Pseudomonadota</taxon>
        <taxon>Alphaproteobacteria</taxon>
        <taxon>Hyphomicrobiales</taxon>
        <taxon>Rhizobiaceae</taxon>
        <taxon>Rhizobium/Agrobacterium group</taxon>
        <taxon>Rhizobium</taxon>
    </lineage>
</organism>
<dbReference type="Pfam" id="PF11185">
    <property type="entry name" value="DUF2971"/>
    <property type="match status" value="1"/>
</dbReference>
<dbReference type="InterPro" id="IPR021352">
    <property type="entry name" value="DUF2971"/>
</dbReference>
<evidence type="ECO:0000313" key="2">
    <source>
        <dbReference type="Proteomes" id="UP001169006"/>
    </source>
</evidence>